<feature type="chain" id="PRO_5027065382" evidence="1">
    <location>
        <begin position="20"/>
        <end position="158"/>
    </location>
</feature>
<dbReference type="OrthoDB" id="6331233at2759"/>
<dbReference type="GeneID" id="114253220"/>
<reference evidence="3" key="1">
    <citation type="submission" date="2025-08" db="UniProtKB">
        <authorList>
            <consortium name="RefSeq"/>
        </authorList>
    </citation>
    <scope>IDENTIFICATION</scope>
    <source>
        <tissue evidence="3">Silk gland</tissue>
    </source>
</reference>
<organism evidence="2 3">
    <name type="scientific">Bombyx mandarina</name>
    <name type="common">Wild silk moth</name>
    <name type="synonym">Wild silkworm</name>
    <dbReference type="NCBI Taxonomy" id="7092"/>
    <lineage>
        <taxon>Eukaryota</taxon>
        <taxon>Metazoa</taxon>
        <taxon>Ecdysozoa</taxon>
        <taxon>Arthropoda</taxon>
        <taxon>Hexapoda</taxon>
        <taxon>Insecta</taxon>
        <taxon>Pterygota</taxon>
        <taxon>Neoptera</taxon>
        <taxon>Endopterygota</taxon>
        <taxon>Lepidoptera</taxon>
        <taxon>Glossata</taxon>
        <taxon>Ditrysia</taxon>
        <taxon>Bombycoidea</taxon>
        <taxon>Bombycidae</taxon>
        <taxon>Bombycinae</taxon>
        <taxon>Bombyx</taxon>
    </lineage>
</organism>
<dbReference type="KEGG" id="bman:114253220"/>
<gene>
    <name evidence="3" type="primary">LOC114253220</name>
</gene>
<keyword evidence="2" id="KW-1185">Reference proteome</keyword>
<dbReference type="Proteomes" id="UP000504629">
    <property type="component" value="Unplaced"/>
</dbReference>
<accession>A0A6J2KNT5</accession>
<evidence type="ECO:0000313" key="3">
    <source>
        <dbReference type="RefSeq" id="XP_028043815.1"/>
    </source>
</evidence>
<proteinExistence type="predicted"/>
<sequence length="158" mass="17269">MDLRIAVLVLCALFGKAVGRFRCYACSFSSVDSDQSCLTIGNNTNIVECPFTYCTITRQEFIDPIGVIASFTRGCESFPDFLNHEVTDPTFRTFYRACTNDLCNIGDGIQSIVGGNLSPYPAYTGINLLVPGTGSGVNIKMNRVLFFSVIMILIGLHV</sequence>
<dbReference type="RefSeq" id="XP_028043815.1">
    <property type="nucleotide sequence ID" value="XM_028188014.1"/>
</dbReference>
<evidence type="ECO:0000256" key="1">
    <source>
        <dbReference type="SAM" id="SignalP"/>
    </source>
</evidence>
<evidence type="ECO:0000313" key="2">
    <source>
        <dbReference type="Proteomes" id="UP000504629"/>
    </source>
</evidence>
<keyword evidence="1" id="KW-0732">Signal</keyword>
<name>A0A6J2KNT5_BOMMA</name>
<protein>
    <submittedName>
        <fullName evidence="3">Uncharacterized protein LOC114253220</fullName>
    </submittedName>
</protein>
<feature type="signal peptide" evidence="1">
    <location>
        <begin position="1"/>
        <end position="19"/>
    </location>
</feature>
<dbReference type="AlphaFoldDB" id="A0A6J2KNT5"/>